<dbReference type="Proteomes" id="UP001153269">
    <property type="component" value="Unassembled WGS sequence"/>
</dbReference>
<sequence length="77" mass="8724">MRRKQHFSKLKTGSFTPEVPQLVGTDGGLGQRAGTRQSLKSSDRRKKWTDPAPEPRGRERNRRKSGGKKKVEDFSVT</sequence>
<name>A0A9N7YPM6_PLEPL</name>
<proteinExistence type="predicted"/>
<protein>
    <submittedName>
        <fullName evidence="2">Uncharacterized protein</fullName>
    </submittedName>
</protein>
<dbReference type="EMBL" id="CADEAL010001542">
    <property type="protein sequence ID" value="CAB1433248.1"/>
    <property type="molecule type" value="Genomic_DNA"/>
</dbReference>
<evidence type="ECO:0000313" key="3">
    <source>
        <dbReference type="Proteomes" id="UP001153269"/>
    </source>
</evidence>
<organism evidence="2 3">
    <name type="scientific">Pleuronectes platessa</name>
    <name type="common">European plaice</name>
    <dbReference type="NCBI Taxonomy" id="8262"/>
    <lineage>
        <taxon>Eukaryota</taxon>
        <taxon>Metazoa</taxon>
        <taxon>Chordata</taxon>
        <taxon>Craniata</taxon>
        <taxon>Vertebrata</taxon>
        <taxon>Euteleostomi</taxon>
        <taxon>Actinopterygii</taxon>
        <taxon>Neopterygii</taxon>
        <taxon>Teleostei</taxon>
        <taxon>Neoteleostei</taxon>
        <taxon>Acanthomorphata</taxon>
        <taxon>Carangaria</taxon>
        <taxon>Pleuronectiformes</taxon>
        <taxon>Pleuronectoidei</taxon>
        <taxon>Pleuronectidae</taxon>
        <taxon>Pleuronectes</taxon>
    </lineage>
</organism>
<comment type="caution">
    <text evidence="2">The sequence shown here is derived from an EMBL/GenBank/DDBJ whole genome shotgun (WGS) entry which is preliminary data.</text>
</comment>
<reference evidence="2" key="1">
    <citation type="submission" date="2020-03" db="EMBL/GenBank/DDBJ databases">
        <authorList>
            <person name="Weist P."/>
        </authorList>
    </citation>
    <scope>NUCLEOTIDE SEQUENCE</scope>
</reference>
<gene>
    <name evidence="2" type="ORF">PLEPLA_LOCUS21337</name>
</gene>
<evidence type="ECO:0000256" key="1">
    <source>
        <dbReference type="SAM" id="MobiDB-lite"/>
    </source>
</evidence>
<feature type="region of interest" description="Disordered" evidence="1">
    <location>
        <begin position="1"/>
        <end position="77"/>
    </location>
</feature>
<dbReference type="AlphaFoldDB" id="A0A9N7YPM6"/>
<keyword evidence="3" id="KW-1185">Reference proteome</keyword>
<evidence type="ECO:0000313" key="2">
    <source>
        <dbReference type="EMBL" id="CAB1433248.1"/>
    </source>
</evidence>
<accession>A0A9N7YPM6</accession>
<feature type="compositionally biased region" description="Basic residues" evidence="1">
    <location>
        <begin position="59"/>
        <end position="68"/>
    </location>
</feature>